<dbReference type="EMBL" id="KN833847">
    <property type="protein sequence ID" value="KIK16793.1"/>
    <property type="molecule type" value="Genomic_DNA"/>
</dbReference>
<gene>
    <name evidence="1" type="ORF">PISMIDRAFT_251489</name>
</gene>
<keyword evidence="2" id="KW-1185">Reference proteome</keyword>
<sequence length="104" mass="11700">MYSGWRAFRKGCSSLLWRTPLPNVPISTRQTSLRNSTAYTKVWPTSNQYRASRSHSLHAETLSCDRLMAFALPMCVDDDMVQVTIPAFTVMSVRSSPLSSWGTP</sequence>
<reference evidence="1 2" key="1">
    <citation type="submission" date="2014-04" db="EMBL/GenBank/DDBJ databases">
        <authorList>
            <consortium name="DOE Joint Genome Institute"/>
            <person name="Kuo A."/>
            <person name="Kohler A."/>
            <person name="Costa M.D."/>
            <person name="Nagy L.G."/>
            <person name="Floudas D."/>
            <person name="Copeland A."/>
            <person name="Barry K.W."/>
            <person name="Cichocki N."/>
            <person name="Veneault-Fourrey C."/>
            <person name="LaButti K."/>
            <person name="Lindquist E.A."/>
            <person name="Lipzen A."/>
            <person name="Lundell T."/>
            <person name="Morin E."/>
            <person name="Murat C."/>
            <person name="Sun H."/>
            <person name="Tunlid A."/>
            <person name="Henrissat B."/>
            <person name="Grigoriev I.V."/>
            <person name="Hibbett D.S."/>
            <person name="Martin F."/>
            <person name="Nordberg H.P."/>
            <person name="Cantor M.N."/>
            <person name="Hua S.X."/>
        </authorList>
    </citation>
    <scope>NUCLEOTIDE SEQUENCE [LARGE SCALE GENOMIC DNA]</scope>
    <source>
        <strain evidence="1 2">441</strain>
    </source>
</reference>
<name>A0A0C9ZA26_9AGAM</name>
<evidence type="ECO:0000313" key="2">
    <source>
        <dbReference type="Proteomes" id="UP000054018"/>
    </source>
</evidence>
<protein>
    <submittedName>
        <fullName evidence="1">Uncharacterized protein</fullName>
    </submittedName>
</protein>
<organism evidence="1 2">
    <name type="scientific">Pisolithus microcarpus 441</name>
    <dbReference type="NCBI Taxonomy" id="765257"/>
    <lineage>
        <taxon>Eukaryota</taxon>
        <taxon>Fungi</taxon>
        <taxon>Dikarya</taxon>
        <taxon>Basidiomycota</taxon>
        <taxon>Agaricomycotina</taxon>
        <taxon>Agaricomycetes</taxon>
        <taxon>Agaricomycetidae</taxon>
        <taxon>Boletales</taxon>
        <taxon>Sclerodermatineae</taxon>
        <taxon>Pisolithaceae</taxon>
        <taxon>Pisolithus</taxon>
    </lineage>
</organism>
<accession>A0A0C9ZA26</accession>
<dbReference type="HOGENOM" id="CLU_2251115_0_0_1"/>
<proteinExistence type="predicted"/>
<dbReference type="AlphaFoldDB" id="A0A0C9ZA26"/>
<evidence type="ECO:0000313" key="1">
    <source>
        <dbReference type="EMBL" id="KIK16793.1"/>
    </source>
</evidence>
<reference evidence="2" key="2">
    <citation type="submission" date="2015-01" db="EMBL/GenBank/DDBJ databases">
        <title>Evolutionary Origins and Diversification of the Mycorrhizal Mutualists.</title>
        <authorList>
            <consortium name="DOE Joint Genome Institute"/>
            <consortium name="Mycorrhizal Genomics Consortium"/>
            <person name="Kohler A."/>
            <person name="Kuo A."/>
            <person name="Nagy L.G."/>
            <person name="Floudas D."/>
            <person name="Copeland A."/>
            <person name="Barry K.W."/>
            <person name="Cichocki N."/>
            <person name="Veneault-Fourrey C."/>
            <person name="LaButti K."/>
            <person name="Lindquist E.A."/>
            <person name="Lipzen A."/>
            <person name="Lundell T."/>
            <person name="Morin E."/>
            <person name="Murat C."/>
            <person name="Riley R."/>
            <person name="Ohm R."/>
            <person name="Sun H."/>
            <person name="Tunlid A."/>
            <person name="Henrissat B."/>
            <person name="Grigoriev I.V."/>
            <person name="Hibbett D.S."/>
            <person name="Martin F."/>
        </authorList>
    </citation>
    <scope>NUCLEOTIDE SEQUENCE [LARGE SCALE GENOMIC DNA]</scope>
    <source>
        <strain evidence="2">441</strain>
    </source>
</reference>
<dbReference type="Proteomes" id="UP000054018">
    <property type="component" value="Unassembled WGS sequence"/>
</dbReference>